<evidence type="ECO:0000313" key="4">
    <source>
        <dbReference type="EMBL" id="AIQ13403.1"/>
    </source>
</evidence>
<feature type="domain" description="Prolow-density lipoprotein receptor-related protein 1-like beta-propeller" evidence="3">
    <location>
        <begin position="151"/>
        <end position="407"/>
    </location>
</feature>
<dbReference type="Gene3D" id="3.30.457.10">
    <property type="entry name" value="Copper amine oxidase-like, N-terminal domain"/>
    <property type="match status" value="2"/>
</dbReference>
<reference evidence="4 5" key="1">
    <citation type="submission" date="2014-08" db="EMBL/GenBank/DDBJ databases">
        <title>Comparative genomics of the Paenibacillus odorifer group.</title>
        <authorList>
            <person name="den Bakker H.C."/>
            <person name="Tsai Y.-C."/>
            <person name="Martin N."/>
            <person name="Korlach J."/>
            <person name="Wiedmann M."/>
        </authorList>
    </citation>
    <scope>NUCLEOTIDE SEQUENCE [LARGE SCALE GENOMIC DNA]</scope>
    <source>
        <strain evidence="4 5">DSM 1735</strain>
    </source>
</reference>
<dbReference type="EMBL" id="CP009288">
    <property type="protein sequence ID" value="AIQ13403.1"/>
    <property type="molecule type" value="Genomic_DNA"/>
</dbReference>
<organism evidence="4 5">
    <name type="scientific">Paenibacillus durus</name>
    <name type="common">Paenibacillus azotofixans</name>
    <dbReference type="NCBI Taxonomy" id="44251"/>
    <lineage>
        <taxon>Bacteria</taxon>
        <taxon>Bacillati</taxon>
        <taxon>Bacillota</taxon>
        <taxon>Bacilli</taxon>
        <taxon>Bacillales</taxon>
        <taxon>Paenibacillaceae</taxon>
        <taxon>Paenibacillus</taxon>
    </lineage>
</organism>
<name>A0A089HSV7_PAEDU</name>
<evidence type="ECO:0000313" key="5">
    <source>
        <dbReference type="Proteomes" id="UP000029409"/>
    </source>
</evidence>
<sequence>MKKWAFILPLSFCLLSTGTSFASSSDSQSIIVTVNEKVINFDVQPINDQGTVFVPIRFIVDELGGNITSWKDNEISLKKGITTVTLGIGSTTVYKNQQQFSLTAAPKLINGRTLVPLRFLSEALGASVNYENNRISISTDDTKQSLAVRGNSIGNLNNGGWYATDNEWIYFNNQLDSGKLYKEKMDGSESQKISDDQYVGYLNIVNEGLYYTSDNKLFKSDLDGSNRMLLKDFGIGLNFVTVVGDWIYYTEGSSMFKPLYRMKTDGTSKVLLEKYGVSSIAVSGGQIFYTIDARKLFVMNTDGSKKKKLLEGSYITWVDVKDQSLLFNYDKQLYTMRIDGTSLTKISEHNAQNINVQGDWLYYSNYSEYSKKLYRINLIDKTTQKLSDNKTFYLHILGNKIFFLNANVRSVEEIIVD</sequence>
<dbReference type="InterPro" id="IPR036582">
    <property type="entry name" value="Mao_N_sf"/>
</dbReference>
<feature type="domain" description="Copper amine oxidase-like N-terminal" evidence="2">
    <location>
        <begin position="33"/>
        <end position="137"/>
    </location>
</feature>
<dbReference type="RefSeq" id="WP_042207196.1">
    <property type="nucleotide sequence ID" value="NZ_CP009288.1"/>
</dbReference>
<keyword evidence="5" id="KW-1185">Reference proteome</keyword>
<dbReference type="SUPFAM" id="SSF69304">
    <property type="entry name" value="Tricorn protease N-terminal domain"/>
    <property type="match status" value="1"/>
</dbReference>
<evidence type="ECO:0000256" key="1">
    <source>
        <dbReference type="SAM" id="SignalP"/>
    </source>
</evidence>
<proteinExistence type="predicted"/>
<dbReference type="PANTHER" id="PTHR32256">
    <property type="match status" value="1"/>
</dbReference>
<dbReference type="InterPro" id="IPR032485">
    <property type="entry name" value="LRP1-like_beta_prop"/>
</dbReference>
<gene>
    <name evidence="4" type="ORF">PDUR_16870</name>
</gene>
<dbReference type="Proteomes" id="UP000029409">
    <property type="component" value="Chromosome"/>
</dbReference>
<feature type="chain" id="PRO_5001843138" description="Copper amine oxidase-like N-terminal domain-containing protein" evidence="1">
    <location>
        <begin position="23"/>
        <end position="417"/>
    </location>
</feature>
<evidence type="ECO:0000259" key="2">
    <source>
        <dbReference type="Pfam" id="PF07833"/>
    </source>
</evidence>
<dbReference type="eggNOG" id="COG0823">
    <property type="taxonomic scope" value="Bacteria"/>
</dbReference>
<dbReference type="InterPro" id="IPR011042">
    <property type="entry name" value="6-blade_b-propeller_TolB-like"/>
</dbReference>
<dbReference type="Gene3D" id="2.120.10.30">
    <property type="entry name" value="TolB, C-terminal domain"/>
    <property type="match status" value="1"/>
</dbReference>
<evidence type="ECO:0000259" key="3">
    <source>
        <dbReference type="Pfam" id="PF16472"/>
    </source>
</evidence>
<keyword evidence="1" id="KW-0732">Signal</keyword>
<dbReference type="SUPFAM" id="SSF55383">
    <property type="entry name" value="Copper amine oxidase, domain N"/>
    <property type="match status" value="2"/>
</dbReference>
<dbReference type="InterPro" id="IPR053369">
    <property type="entry name" value="SrfA-induced_signal"/>
</dbReference>
<dbReference type="PANTHER" id="PTHR32256:SF17">
    <property type="entry name" value="EGF-LIKE DOMAIN-CONTAINING PROTEIN"/>
    <property type="match status" value="1"/>
</dbReference>
<dbReference type="KEGG" id="pdu:PDUR_16870"/>
<dbReference type="STRING" id="44251.PDUR_16870"/>
<evidence type="ECO:0008006" key="6">
    <source>
        <dbReference type="Google" id="ProtNLM"/>
    </source>
</evidence>
<dbReference type="OrthoDB" id="1889751at2"/>
<protein>
    <recommendedName>
        <fullName evidence="6">Copper amine oxidase-like N-terminal domain-containing protein</fullName>
    </recommendedName>
</protein>
<dbReference type="eggNOG" id="COG2340">
    <property type="taxonomic scope" value="Bacteria"/>
</dbReference>
<dbReference type="Pfam" id="PF16472">
    <property type="entry name" value="DUF5050"/>
    <property type="match status" value="1"/>
</dbReference>
<feature type="signal peptide" evidence="1">
    <location>
        <begin position="1"/>
        <end position="22"/>
    </location>
</feature>
<dbReference type="AlphaFoldDB" id="A0A089HSV7"/>
<dbReference type="Pfam" id="PF07833">
    <property type="entry name" value="Cu_amine_oxidN1"/>
    <property type="match status" value="1"/>
</dbReference>
<dbReference type="InterPro" id="IPR012854">
    <property type="entry name" value="Cu_amine_oxidase-like_N"/>
</dbReference>
<accession>A0A089HSV7</accession>